<evidence type="ECO:0000256" key="2">
    <source>
        <dbReference type="ARBA" id="ARBA00022527"/>
    </source>
</evidence>
<dbReference type="FunFam" id="3.80.10.10:FF:000400">
    <property type="entry name" value="Nuclear pore complex protein NUP107"/>
    <property type="match status" value="1"/>
</dbReference>
<evidence type="ECO:0000256" key="7">
    <source>
        <dbReference type="ARBA" id="ARBA00022737"/>
    </source>
</evidence>
<dbReference type="EMBL" id="JACEFO010001497">
    <property type="protein sequence ID" value="KAF8735733.1"/>
    <property type="molecule type" value="Genomic_DNA"/>
</dbReference>
<dbReference type="InterPro" id="IPR001611">
    <property type="entry name" value="Leu-rich_rpt"/>
</dbReference>
<dbReference type="GO" id="GO:0004674">
    <property type="term" value="F:protein serine/threonine kinase activity"/>
    <property type="evidence" value="ECO:0007669"/>
    <property type="project" value="UniProtKB-KW"/>
</dbReference>
<dbReference type="SUPFAM" id="SSF56112">
    <property type="entry name" value="Protein kinase-like (PK-like)"/>
    <property type="match status" value="1"/>
</dbReference>
<evidence type="ECO:0000256" key="3">
    <source>
        <dbReference type="ARBA" id="ARBA00022614"/>
    </source>
</evidence>
<keyword evidence="8 13" id="KW-0547">Nucleotide-binding</keyword>
<evidence type="ECO:0000259" key="15">
    <source>
        <dbReference type="PROSITE" id="PS50011"/>
    </source>
</evidence>
<protein>
    <recommendedName>
        <fullName evidence="15">Protein kinase domain-containing protein</fullName>
    </recommendedName>
</protein>
<dbReference type="PROSITE" id="PS00108">
    <property type="entry name" value="PROTEIN_KINASE_ST"/>
    <property type="match status" value="1"/>
</dbReference>
<name>A0A835FBL1_9POAL</name>
<evidence type="ECO:0000256" key="8">
    <source>
        <dbReference type="ARBA" id="ARBA00022741"/>
    </source>
</evidence>
<dbReference type="Pfam" id="PF13855">
    <property type="entry name" value="LRR_8"/>
    <property type="match status" value="1"/>
</dbReference>
<dbReference type="Gene3D" id="3.80.10.10">
    <property type="entry name" value="Ribonuclease Inhibitor"/>
    <property type="match status" value="2"/>
</dbReference>
<dbReference type="SMART" id="SM00369">
    <property type="entry name" value="LRR_TYP"/>
    <property type="match status" value="4"/>
</dbReference>
<dbReference type="InterPro" id="IPR011009">
    <property type="entry name" value="Kinase-like_dom_sf"/>
</dbReference>
<dbReference type="FunFam" id="3.80.10.10:FF:000095">
    <property type="entry name" value="LRR receptor-like serine/threonine-protein kinase GSO1"/>
    <property type="match status" value="1"/>
</dbReference>
<evidence type="ECO:0000256" key="4">
    <source>
        <dbReference type="ARBA" id="ARBA00022679"/>
    </source>
</evidence>
<evidence type="ECO:0000256" key="12">
    <source>
        <dbReference type="ARBA" id="ARBA00023136"/>
    </source>
</evidence>
<dbReference type="InterPro" id="IPR051809">
    <property type="entry name" value="Plant_receptor-like_S/T_kinase"/>
</dbReference>
<keyword evidence="7" id="KW-0677">Repeat</keyword>
<feature type="domain" description="Protein kinase" evidence="15">
    <location>
        <begin position="383"/>
        <end position="576"/>
    </location>
</feature>
<dbReference type="GO" id="GO:0009653">
    <property type="term" value="P:anatomical structure morphogenesis"/>
    <property type="evidence" value="ECO:0007669"/>
    <property type="project" value="UniProtKB-ARBA"/>
</dbReference>
<dbReference type="Proteomes" id="UP000636709">
    <property type="component" value="Unassembled WGS sequence"/>
</dbReference>
<evidence type="ECO:0000256" key="1">
    <source>
        <dbReference type="ARBA" id="ARBA00004162"/>
    </source>
</evidence>
<dbReference type="Gene3D" id="3.30.200.20">
    <property type="entry name" value="Phosphorylase Kinase, domain 1"/>
    <property type="match status" value="1"/>
</dbReference>
<keyword evidence="17" id="KW-1185">Reference proteome</keyword>
<dbReference type="InterPro" id="IPR003591">
    <property type="entry name" value="Leu-rich_rpt_typical-subtyp"/>
</dbReference>
<dbReference type="FunFam" id="3.30.200.20:FF:000432">
    <property type="entry name" value="LRR receptor-like serine/threonine-protein kinase EFR"/>
    <property type="match status" value="1"/>
</dbReference>
<feature type="binding site" evidence="13">
    <location>
        <position position="414"/>
    </location>
    <ligand>
        <name>ATP</name>
        <dbReference type="ChEBI" id="CHEBI:30616"/>
    </ligand>
</feature>
<evidence type="ECO:0000313" key="16">
    <source>
        <dbReference type="EMBL" id="KAF8735733.1"/>
    </source>
</evidence>
<keyword evidence="9" id="KW-0418">Kinase</keyword>
<dbReference type="Pfam" id="PF07714">
    <property type="entry name" value="PK_Tyr_Ser-Thr"/>
    <property type="match status" value="1"/>
</dbReference>
<dbReference type="OrthoDB" id="676979at2759"/>
<dbReference type="PROSITE" id="PS50011">
    <property type="entry name" value="PROTEIN_KINASE_DOM"/>
    <property type="match status" value="1"/>
</dbReference>
<proteinExistence type="predicted"/>
<feature type="transmembrane region" description="Helical" evidence="14">
    <location>
        <begin position="324"/>
        <end position="348"/>
    </location>
</feature>
<dbReference type="PROSITE" id="PS00107">
    <property type="entry name" value="PROTEIN_KINASE_ATP"/>
    <property type="match status" value="1"/>
</dbReference>
<evidence type="ECO:0000256" key="14">
    <source>
        <dbReference type="SAM" id="Phobius"/>
    </source>
</evidence>
<dbReference type="InterPro" id="IPR001245">
    <property type="entry name" value="Ser-Thr/Tyr_kinase_cat_dom"/>
</dbReference>
<evidence type="ECO:0000256" key="9">
    <source>
        <dbReference type="ARBA" id="ARBA00022777"/>
    </source>
</evidence>
<gene>
    <name evidence="16" type="ORF">HU200_014443</name>
</gene>
<dbReference type="PANTHER" id="PTHR27008:SF222">
    <property type="entry name" value="OS08G0248100 PROTEIN"/>
    <property type="match status" value="1"/>
</dbReference>
<organism evidence="16 17">
    <name type="scientific">Digitaria exilis</name>
    <dbReference type="NCBI Taxonomy" id="1010633"/>
    <lineage>
        <taxon>Eukaryota</taxon>
        <taxon>Viridiplantae</taxon>
        <taxon>Streptophyta</taxon>
        <taxon>Embryophyta</taxon>
        <taxon>Tracheophyta</taxon>
        <taxon>Spermatophyta</taxon>
        <taxon>Magnoliopsida</taxon>
        <taxon>Liliopsida</taxon>
        <taxon>Poales</taxon>
        <taxon>Poaceae</taxon>
        <taxon>PACMAD clade</taxon>
        <taxon>Panicoideae</taxon>
        <taxon>Panicodae</taxon>
        <taxon>Paniceae</taxon>
        <taxon>Anthephorinae</taxon>
        <taxon>Digitaria</taxon>
    </lineage>
</organism>
<keyword evidence="4" id="KW-0808">Transferase</keyword>
<dbReference type="Gene3D" id="1.10.510.10">
    <property type="entry name" value="Transferase(Phosphotransferase) domain 1"/>
    <property type="match status" value="1"/>
</dbReference>
<keyword evidence="5 14" id="KW-0812">Transmembrane</keyword>
<evidence type="ECO:0000256" key="10">
    <source>
        <dbReference type="ARBA" id="ARBA00022840"/>
    </source>
</evidence>
<evidence type="ECO:0000256" key="5">
    <source>
        <dbReference type="ARBA" id="ARBA00022692"/>
    </source>
</evidence>
<dbReference type="InterPro" id="IPR000719">
    <property type="entry name" value="Prot_kinase_dom"/>
</dbReference>
<evidence type="ECO:0000313" key="17">
    <source>
        <dbReference type="Proteomes" id="UP000636709"/>
    </source>
</evidence>
<evidence type="ECO:0000256" key="13">
    <source>
        <dbReference type="PROSITE-ProRule" id="PRU10141"/>
    </source>
</evidence>
<dbReference type="GO" id="GO:0099402">
    <property type="term" value="P:plant organ development"/>
    <property type="evidence" value="ECO:0007669"/>
    <property type="project" value="UniProtKB-ARBA"/>
</dbReference>
<evidence type="ECO:0000256" key="11">
    <source>
        <dbReference type="ARBA" id="ARBA00022989"/>
    </source>
</evidence>
<keyword evidence="12 14" id="KW-0472">Membrane</keyword>
<keyword evidence="11 14" id="KW-1133">Transmembrane helix</keyword>
<dbReference type="PRINTS" id="PR00019">
    <property type="entry name" value="LEURICHRPT"/>
</dbReference>
<dbReference type="InterPro" id="IPR032675">
    <property type="entry name" value="LRR_dom_sf"/>
</dbReference>
<dbReference type="InterPro" id="IPR017441">
    <property type="entry name" value="Protein_kinase_ATP_BS"/>
</dbReference>
<sequence length="576" mass="63458">MHPFLISCQWNGVTCGGRRYPGHVTAIHLQGYGISGTISQDIGNLTYLHFLDLSSNNLVGDIPSTLGNCRKLYTVNLKDNQFTGTLPEDIGRLSSLQFLDLSQNRFEGQIPQSLSNITQLTSLSLSNNFLNSSIPTSLGNLTQIEILDLSGNMLRGQIPQEILTISSLTKLLNLSTNALSGTIPTQIGHLNTLGTIDLSMNKLAGEIPEAIENCVQLLSLYLQINRLQGQIPRGLNNLGVLEKLDLSSNNLTGTIPEFLGSIRTLNYLNLSFNNLSGPVPYTGVFCNSTILSVTGNSMLCGGPQFLHLPSCRSIPSHKASRNRLHIFIFCAIGILVFCLCSIAIYCFINKRITPNFVGREYLFLNRNHERVSYAELHEATKSFSPANLIGSGSSGNVYIGNLILDKNLATVAIKVVNLEQQGANRSFLAECNVLKRTRHRKLVKVITVCSGMDRNGDEFKALVLEYICNGNLDEWLHPHTMTDSMISRKLSLMRRLHIALDVAEALDYLHYHIDPPIVHCDIKPSNILLDDNFVAHVTDFGLAKIMQSEACKKNHPEIEGRSFAVNGTIGYVPPGK</sequence>
<keyword evidence="2" id="KW-0723">Serine/threonine-protein kinase</keyword>
<dbReference type="InterPro" id="IPR008271">
    <property type="entry name" value="Ser/Thr_kinase_AS"/>
</dbReference>
<dbReference type="GO" id="GO:0005524">
    <property type="term" value="F:ATP binding"/>
    <property type="evidence" value="ECO:0007669"/>
    <property type="project" value="UniProtKB-UniRule"/>
</dbReference>
<dbReference type="SUPFAM" id="SSF52058">
    <property type="entry name" value="L domain-like"/>
    <property type="match status" value="1"/>
</dbReference>
<keyword evidence="6" id="KW-0732">Signal</keyword>
<dbReference type="GO" id="GO:0005886">
    <property type="term" value="C:plasma membrane"/>
    <property type="evidence" value="ECO:0007669"/>
    <property type="project" value="UniProtKB-SubCell"/>
</dbReference>
<dbReference type="PANTHER" id="PTHR27008">
    <property type="entry name" value="OS04G0122200 PROTEIN"/>
    <property type="match status" value="1"/>
</dbReference>
<keyword evidence="10 13" id="KW-0067">ATP-binding</keyword>
<evidence type="ECO:0000256" key="6">
    <source>
        <dbReference type="ARBA" id="ARBA00022729"/>
    </source>
</evidence>
<keyword evidence="3" id="KW-0433">Leucine-rich repeat</keyword>
<dbReference type="Pfam" id="PF00560">
    <property type="entry name" value="LRR_1"/>
    <property type="match status" value="5"/>
</dbReference>
<dbReference type="SMART" id="SM00220">
    <property type="entry name" value="S_TKc"/>
    <property type="match status" value="1"/>
</dbReference>
<reference evidence="16" key="1">
    <citation type="submission" date="2020-07" db="EMBL/GenBank/DDBJ databases">
        <title>Genome sequence and genetic diversity analysis of an under-domesticated orphan crop, white fonio (Digitaria exilis).</title>
        <authorList>
            <person name="Bennetzen J.L."/>
            <person name="Chen S."/>
            <person name="Ma X."/>
            <person name="Wang X."/>
            <person name="Yssel A.E.J."/>
            <person name="Chaluvadi S.R."/>
            <person name="Johnson M."/>
            <person name="Gangashetty P."/>
            <person name="Hamidou F."/>
            <person name="Sanogo M.D."/>
            <person name="Zwaenepoel A."/>
            <person name="Wallace J."/>
            <person name="Van De Peer Y."/>
            <person name="Van Deynze A."/>
        </authorList>
    </citation>
    <scope>NUCLEOTIDE SEQUENCE</scope>
    <source>
        <tissue evidence="16">Leaves</tissue>
    </source>
</reference>
<dbReference type="AlphaFoldDB" id="A0A835FBL1"/>
<accession>A0A835FBL1</accession>
<comment type="caution">
    <text evidence="16">The sequence shown here is derived from an EMBL/GenBank/DDBJ whole genome shotgun (WGS) entry which is preliminary data.</text>
</comment>
<comment type="subcellular location">
    <subcellularLocation>
        <location evidence="1">Cell membrane</location>
        <topology evidence="1">Single-pass membrane protein</topology>
    </subcellularLocation>
</comment>